<name>A0AA40J948_BURPE</name>
<accession>A0AA40J948</accession>
<dbReference type="RefSeq" id="WP_038723871.1">
    <property type="nucleotide sequence ID" value="NZ_CGFB01000009.1"/>
</dbReference>
<dbReference type="EMBL" id="JQIM01000010">
    <property type="protein sequence ID" value="KGX06251.1"/>
    <property type="molecule type" value="Genomic_DNA"/>
</dbReference>
<sequence length="113" mass="12119">MSGYIRTAVIEGFDNAPPLDTGVPAELQLFVDLGATGADEWIDLKGAVRLRDYAATQVGALANELMAIAEEGDFEQHRIQASSEAFVAGLLGRVQQRLLAALGVSSRDRQSRC</sequence>
<organism evidence="1 2">
    <name type="scientific">Burkholderia pseudomallei</name>
    <name type="common">Pseudomonas pseudomallei</name>
    <dbReference type="NCBI Taxonomy" id="28450"/>
    <lineage>
        <taxon>Bacteria</taxon>
        <taxon>Pseudomonadati</taxon>
        <taxon>Pseudomonadota</taxon>
        <taxon>Betaproteobacteria</taxon>
        <taxon>Burkholderiales</taxon>
        <taxon>Burkholderiaceae</taxon>
        <taxon>Burkholderia</taxon>
        <taxon>pseudomallei group</taxon>
    </lineage>
</organism>
<protein>
    <submittedName>
        <fullName evidence="1">Uncharacterized protein</fullName>
    </submittedName>
</protein>
<dbReference type="Proteomes" id="UP000030475">
    <property type="component" value="Unassembled WGS sequence"/>
</dbReference>
<gene>
    <name evidence="1" type="ORF">Y036_1632</name>
</gene>
<evidence type="ECO:0000313" key="2">
    <source>
        <dbReference type="Proteomes" id="UP000030475"/>
    </source>
</evidence>
<comment type="caution">
    <text evidence="1">The sequence shown here is derived from an EMBL/GenBank/DDBJ whole genome shotgun (WGS) entry which is preliminary data.</text>
</comment>
<dbReference type="AlphaFoldDB" id="A0AA40J948"/>
<evidence type="ECO:0000313" key="1">
    <source>
        <dbReference type="EMBL" id="KGX06251.1"/>
    </source>
</evidence>
<proteinExistence type="predicted"/>
<reference evidence="1 2" key="1">
    <citation type="submission" date="2014-08" db="EMBL/GenBank/DDBJ databases">
        <authorList>
            <person name="Bunnell A."/>
            <person name="Chain P.S."/>
            <person name="Chertkov O."/>
            <person name="Currie B.J."/>
            <person name="Daligault H.E."/>
            <person name="Davenport K.W."/>
            <person name="Davis C."/>
            <person name="Gleasner C.D."/>
            <person name="Johnson S.L."/>
            <person name="Kaestli M."/>
            <person name="Koren S."/>
            <person name="Kunde Y.A."/>
            <person name="Mayo M."/>
            <person name="McMurry K.K."/>
            <person name="Price E.P."/>
            <person name="Reitenga K.G."/>
            <person name="Robison R."/>
            <person name="Rosovitz M.J."/>
            <person name="Sarovich D.S."/>
            <person name="Teshima H."/>
        </authorList>
    </citation>
    <scope>NUCLEOTIDE SEQUENCE [LARGE SCALE GENOMIC DNA]</scope>
    <source>
        <strain evidence="1 2">MSHR44</strain>
    </source>
</reference>